<evidence type="ECO:0000256" key="2">
    <source>
        <dbReference type="ARBA" id="ARBA00022448"/>
    </source>
</evidence>
<evidence type="ECO:0000256" key="8">
    <source>
        <dbReference type="ARBA" id="ARBA00023065"/>
    </source>
</evidence>
<dbReference type="Proteomes" id="UP000437931">
    <property type="component" value="Unassembled WGS sequence"/>
</dbReference>
<evidence type="ECO:0000256" key="4">
    <source>
        <dbReference type="ARBA" id="ARBA00022496"/>
    </source>
</evidence>
<evidence type="ECO:0000313" key="15">
    <source>
        <dbReference type="Proteomes" id="UP000439314"/>
    </source>
</evidence>
<evidence type="ECO:0000256" key="5">
    <source>
        <dbReference type="ARBA" id="ARBA00022692"/>
    </source>
</evidence>
<dbReference type="PROSITE" id="PS52016">
    <property type="entry name" value="TONB_DEPENDENT_REC_3"/>
    <property type="match status" value="1"/>
</dbReference>
<evidence type="ECO:0000313" key="13">
    <source>
        <dbReference type="EMBL" id="MRH76298.1"/>
    </source>
</evidence>
<keyword evidence="3 11" id="KW-1134">Transmembrane beta strand</keyword>
<gene>
    <name evidence="12" type="ORF">GIY21_16850</name>
    <name evidence="13" type="ORF">GIY22_16865</name>
</gene>
<accession>A0A6N7QGK7</accession>
<evidence type="ECO:0000256" key="7">
    <source>
        <dbReference type="ARBA" id="ARBA00023004"/>
    </source>
</evidence>
<comment type="similarity">
    <text evidence="11">Belongs to the TonB-dependent receptor family.</text>
</comment>
<evidence type="ECO:0000256" key="1">
    <source>
        <dbReference type="ARBA" id="ARBA00004571"/>
    </source>
</evidence>
<organism evidence="12 15">
    <name type="scientific">Xanthomonas sontii</name>
    <dbReference type="NCBI Taxonomy" id="2650745"/>
    <lineage>
        <taxon>Bacteria</taxon>
        <taxon>Pseudomonadati</taxon>
        <taxon>Pseudomonadota</taxon>
        <taxon>Gammaproteobacteria</taxon>
        <taxon>Lysobacterales</taxon>
        <taxon>Lysobacteraceae</taxon>
        <taxon>Xanthomonas</taxon>
    </lineage>
</organism>
<keyword evidence="9 11" id="KW-0472">Membrane</keyword>
<evidence type="ECO:0000256" key="11">
    <source>
        <dbReference type="PROSITE-ProRule" id="PRU01360"/>
    </source>
</evidence>
<keyword evidence="14" id="KW-1185">Reference proteome</keyword>
<evidence type="ECO:0000313" key="14">
    <source>
        <dbReference type="Proteomes" id="UP000437931"/>
    </source>
</evidence>
<sequence length="68" mass="7784">MVPAPGRRYTCRRTGALVSAFARYRLSPAFSVQLNLNNLLDKRYYAQIYGYGAWGEPRNGTLSFSWSF</sequence>
<reference evidence="14 15" key="1">
    <citation type="submission" date="2019-11" db="EMBL/GenBank/DDBJ databases">
        <title>First report of rice panicle blight caused by Xanthomonas sp. in Iran.</title>
        <authorList>
            <person name="Mirghasempour S.A."/>
            <person name="Huang S."/>
            <person name="Brady C.L."/>
            <person name="Studholme D.J."/>
        </authorList>
    </citation>
    <scope>NUCLEOTIDE SEQUENCE [LARGE SCALE GENOMIC DNA]</scope>
    <source>
        <strain evidence="12 15">ASD011</strain>
        <strain evidence="14">SAM114</strain>
    </source>
</reference>
<dbReference type="AlphaFoldDB" id="A0A6N7QGK7"/>
<evidence type="ECO:0000256" key="3">
    <source>
        <dbReference type="ARBA" id="ARBA00022452"/>
    </source>
</evidence>
<keyword evidence="10 11" id="KW-0998">Cell outer membrane</keyword>
<dbReference type="InterPro" id="IPR039426">
    <property type="entry name" value="TonB-dep_rcpt-like"/>
</dbReference>
<dbReference type="GO" id="GO:0009279">
    <property type="term" value="C:cell outer membrane"/>
    <property type="evidence" value="ECO:0007669"/>
    <property type="project" value="UniProtKB-SubCell"/>
</dbReference>
<dbReference type="EMBL" id="WJPN01000016">
    <property type="protein sequence ID" value="MRH01966.1"/>
    <property type="molecule type" value="Genomic_DNA"/>
</dbReference>
<dbReference type="PANTHER" id="PTHR32552:SF68">
    <property type="entry name" value="FERRICHROME OUTER MEMBRANE TRANSPORTER_PHAGE RECEPTOR"/>
    <property type="match status" value="1"/>
</dbReference>
<protein>
    <submittedName>
        <fullName evidence="12">TonB-dependent receptor</fullName>
    </submittedName>
</protein>
<dbReference type="InterPro" id="IPR036942">
    <property type="entry name" value="Beta-barrel_TonB_sf"/>
</dbReference>
<dbReference type="Proteomes" id="UP000439314">
    <property type="component" value="Unassembled WGS sequence"/>
</dbReference>
<dbReference type="SUPFAM" id="SSF56935">
    <property type="entry name" value="Porins"/>
    <property type="match status" value="1"/>
</dbReference>
<name>A0A6N7QGK7_9XANT</name>
<proteinExistence type="inferred from homology"/>
<dbReference type="GO" id="GO:0015344">
    <property type="term" value="F:siderophore uptake transmembrane transporter activity"/>
    <property type="evidence" value="ECO:0007669"/>
    <property type="project" value="TreeGrafter"/>
</dbReference>
<dbReference type="Gene3D" id="2.40.170.20">
    <property type="entry name" value="TonB-dependent receptor, beta-barrel domain"/>
    <property type="match status" value="1"/>
</dbReference>
<keyword evidence="7" id="KW-0408">Iron</keyword>
<dbReference type="EMBL" id="WJPM01000016">
    <property type="protein sequence ID" value="MRH76298.1"/>
    <property type="molecule type" value="Genomic_DNA"/>
</dbReference>
<keyword evidence="8" id="KW-0406">Ion transport</keyword>
<comment type="caution">
    <text evidence="12">The sequence shown here is derived from an EMBL/GenBank/DDBJ whole genome shotgun (WGS) entry which is preliminary data.</text>
</comment>
<evidence type="ECO:0000256" key="6">
    <source>
        <dbReference type="ARBA" id="ARBA00022729"/>
    </source>
</evidence>
<keyword evidence="4" id="KW-0410">Iron transport</keyword>
<evidence type="ECO:0000256" key="10">
    <source>
        <dbReference type="ARBA" id="ARBA00023237"/>
    </source>
</evidence>
<keyword evidence="12" id="KW-0675">Receptor</keyword>
<evidence type="ECO:0000313" key="12">
    <source>
        <dbReference type="EMBL" id="MRH01966.1"/>
    </source>
</evidence>
<keyword evidence="5 11" id="KW-0812">Transmembrane</keyword>
<evidence type="ECO:0000256" key="9">
    <source>
        <dbReference type="ARBA" id="ARBA00023136"/>
    </source>
</evidence>
<dbReference type="PANTHER" id="PTHR32552">
    <property type="entry name" value="FERRICHROME IRON RECEPTOR-RELATED"/>
    <property type="match status" value="1"/>
</dbReference>
<keyword evidence="2 11" id="KW-0813">Transport</keyword>
<reference evidence="13" key="2">
    <citation type="journal article" date="2020" name="Plant Dis.">
        <title>A Grain Rot of Rice in Iran Caused by a Xanthomonas Strain Closely Related to X. sacchari.</title>
        <authorList>
            <person name="Mirghasempour S.A."/>
            <person name="Huang S."/>
            <person name="Studholme D.J."/>
            <person name="Brady C.L."/>
        </authorList>
    </citation>
    <scope>NUCLEOTIDE SEQUENCE</scope>
    <source>
        <strain evidence="13">SAM114</strain>
    </source>
</reference>
<keyword evidence="6" id="KW-0732">Signal</keyword>
<comment type="subcellular location">
    <subcellularLocation>
        <location evidence="1 11">Cell outer membrane</location>
        <topology evidence="1 11">Multi-pass membrane protein</topology>
    </subcellularLocation>
</comment>